<dbReference type="InterPro" id="IPR031428">
    <property type="entry name" value="LAT2"/>
</dbReference>
<dbReference type="STRING" id="30522.A0A4W2C3Y9"/>
<evidence type="ECO:0000313" key="4">
    <source>
        <dbReference type="Proteomes" id="UP000314981"/>
    </source>
</evidence>
<dbReference type="GO" id="GO:0042113">
    <property type="term" value="P:B cell activation"/>
    <property type="evidence" value="ECO:0007669"/>
    <property type="project" value="Ensembl"/>
</dbReference>
<feature type="compositionally biased region" description="Polar residues" evidence="1">
    <location>
        <begin position="199"/>
        <end position="209"/>
    </location>
</feature>
<reference evidence="3" key="2">
    <citation type="submission" date="2025-05" db="UniProtKB">
        <authorList>
            <consortium name="Ensembl"/>
        </authorList>
    </citation>
    <scope>IDENTIFICATION</scope>
</reference>
<reference evidence="4 5" key="1">
    <citation type="submission" date="2018-11" db="EMBL/GenBank/DDBJ databases">
        <title>Haplotype-resolved cattle genomes.</title>
        <authorList>
            <person name="Low W.Y."/>
            <person name="Tearle R."/>
            <person name="Bickhart D.M."/>
            <person name="Rosen B.D."/>
            <person name="Koren S."/>
            <person name="Rhie A."/>
            <person name="Hiendleder S."/>
            <person name="Phillippy A.M."/>
            <person name="Smith T.P.L."/>
            <person name="Williams J.L."/>
        </authorList>
    </citation>
    <scope>NUCLEOTIDE SEQUENCE [LARGE SCALE GENOMIC DNA]</scope>
</reference>
<keyword evidence="4" id="KW-1185">Reference proteome</keyword>
<protein>
    <submittedName>
        <fullName evidence="3">Linker for activation of T cells family member 2</fullName>
    </submittedName>
</protein>
<dbReference type="OMA" id="FMGSQTY"/>
<dbReference type="PANTHER" id="PTHR15646">
    <property type="entry name" value="LINKER FOR ACTIVATION OF T-CELLS FAMILY MEMBER 2"/>
    <property type="match status" value="1"/>
</dbReference>
<organism evidence="3 4">
    <name type="scientific">Bos indicus x Bos taurus</name>
    <name type="common">Hybrid cattle</name>
    <dbReference type="NCBI Taxonomy" id="30522"/>
    <lineage>
        <taxon>Eukaryota</taxon>
        <taxon>Metazoa</taxon>
        <taxon>Chordata</taxon>
        <taxon>Craniata</taxon>
        <taxon>Vertebrata</taxon>
        <taxon>Euteleostomi</taxon>
        <taxon>Mammalia</taxon>
        <taxon>Eutheria</taxon>
        <taxon>Laurasiatheria</taxon>
        <taxon>Artiodactyla</taxon>
        <taxon>Ruminantia</taxon>
        <taxon>Pecora</taxon>
        <taxon>Bovidae</taxon>
        <taxon>Bovinae</taxon>
        <taxon>Bos</taxon>
    </lineage>
</organism>
<dbReference type="GO" id="GO:0042169">
    <property type="term" value="F:SH2 domain binding"/>
    <property type="evidence" value="ECO:0007669"/>
    <property type="project" value="Ensembl"/>
</dbReference>
<dbReference type="Proteomes" id="UP000429181">
    <property type="component" value="Chromosome 25"/>
</dbReference>
<keyword evidence="2" id="KW-0732">Signal</keyword>
<name>A0A4W2C3Y9_BOBOX</name>
<evidence type="ECO:0000256" key="1">
    <source>
        <dbReference type="SAM" id="MobiDB-lite"/>
    </source>
</evidence>
<dbReference type="GO" id="GO:0019722">
    <property type="term" value="P:calcium-mediated signaling"/>
    <property type="evidence" value="ECO:0007669"/>
    <property type="project" value="Ensembl"/>
</dbReference>
<dbReference type="GO" id="GO:0005886">
    <property type="term" value="C:plasma membrane"/>
    <property type="evidence" value="ECO:0007669"/>
    <property type="project" value="Ensembl"/>
</dbReference>
<feature type="compositionally biased region" description="Basic and acidic residues" evidence="1">
    <location>
        <begin position="210"/>
        <end position="220"/>
    </location>
</feature>
<dbReference type="Ensembl" id="ENSBIXT00000014944.1">
    <property type="protein sequence ID" value="ENSBIXP00000001024.1"/>
    <property type="gene ID" value="ENSBIXG00000029062.1"/>
</dbReference>
<dbReference type="AlphaFoldDB" id="A0A4W2C3Y9"/>
<proteinExistence type="predicted"/>
<feature type="signal peptide" evidence="2">
    <location>
        <begin position="1"/>
        <end position="23"/>
    </location>
</feature>
<dbReference type="Ensembl" id="ENSBIXT00005011669.1">
    <property type="protein sequence ID" value="ENSBIXP00005002730.1"/>
    <property type="gene ID" value="ENSBIXG00005009055.1"/>
</dbReference>
<dbReference type="GO" id="GO:0050853">
    <property type="term" value="P:B cell receptor signaling pathway"/>
    <property type="evidence" value="ECO:0007669"/>
    <property type="project" value="Ensembl"/>
</dbReference>
<dbReference type="Proteomes" id="UP000314981">
    <property type="component" value="Chromosome 25"/>
</dbReference>
<feature type="region of interest" description="Disordered" evidence="1">
    <location>
        <begin position="154"/>
        <end position="249"/>
    </location>
</feature>
<evidence type="ECO:0000313" key="3">
    <source>
        <dbReference type="Ensembl" id="ENSBIXP00000001024.1"/>
    </source>
</evidence>
<feature type="region of interest" description="Disordered" evidence="1">
    <location>
        <begin position="86"/>
        <end position="117"/>
    </location>
</feature>
<dbReference type="Pfam" id="PF15703">
    <property type="entry name" value="LAT2"/>
    <property type="match status" value="2"/>
</dbReference>
<dbReference type="GO" id="GO:0045121">
    <property type="term" value="C:membrane raft"/>
    <property type="evidence" value="ECO:0007669"/>
    <property type="project" value="Ensembl"/>
</dbReference>
<dbReference type="PANTHER" id="PTHR15646:SF5">
    <property type="entry name" value="LINKER FOR ACTIVATION OF T-CELLS FAMILY MEMBER 2"/>
    <property type="match status" value="1"/>
</dbReference>
<evidence type="ECO:0000313" key="5">
    <source>
        <dbReference type="Proteomes" id="UP000429181"/>
    </source>
</evidence>
<dbReference type="GeneTree" id="ENSGT00390000006821"/>
<gene>
    <name evidence="3" type="primary">LAT2</name>
</gene>
<sequence length="249" mass="27238">MSADTELLWPGAALLLLLGAAASLCVRCSRPGAKKSEKIYEQRSLQENQQSFAVARTYTLVREAWPGDTASNMELTRKDKLLRFSPSLEDSSSPRYQYFSKGSRPRSEEAYIDPTSTDYYNYDPFQKPVEDDDDTNSYENVLICKPKRMESGSAKHVKDAGCPPRGGHGTSLARNGRGGCPFPSPCPGALSAVDEGSEDYQNSASIQQWRESKKVMEPAPREAPLSLAGSPDEDGEPDYVNGDVAAIEA</sequence>
<feature type="chain" id="PRO_5044610358" evidence="2">
    <location>
        <begin position="24"/>
        <end position="249"/>
    </location>
</feature>
<evidence type="ECO:0000256" key="2">
    <source>
        <dbReference type="SAM" id="SignalP"/>
    </source>
</evidence>
<accession>A0A4W2C3Y9</accession>